<evidence type="ECO:0000313" key="3">
    <source>
        <dbReference type="EMBL" id="QDU64588.1"/>
    </source>
</evidence>
<keyword evidence="4" id="KW-1185">Reference proteome</keyword>
<organism evidence="3 4">
    <name type="scientific">Kolteria novifilia</name>
    <dbReference type="NCBI Taxonomy" id="2527975"/>
    <lineage>
        <taxon>Bacteria</taxon>
        <taxon>Pseudomonadati</taxon>
        <taxon>Planctomycetota</taxon>
        <taxon>Planctomycetia</taxon>
        <taxon>Kolteriales</taxon>
        <taxon>Kolteriaceae</taxon>
        <taxon>Kolteria</taxon>
    </lineage>
</organism>
<dbReference type="RefSeq" id="WP_145262893.1">
    <property type="nucleotide sequence ID" value="NZ_CP036279.1"/>
</dbReference>
<proteinExistence type="predicted"/>
<accession>A0A518BC75</accession>
<reference evidence="3 4" key="1">
    <citation type="submission" date="2019-02" db="EMBL/GenBank/DDBJ databases">
        <title>Deep-cultivation of Planctomycetes and their phenomic and genomic characterization uncovers novel biology.</title>
        <authorList>
            <person name="Wiegand S."/>
            <person name="Jogler M."/>
            <person name="Boedeker C."/>
            <person name="Pinto D."/>
            <person name="Vollmers J."/>
            <person name="Rivas-Marin E."/>
            <person name="Kohn T."/>
            <person name="Peeters S.H."/>
            <person name="Heuer A."/>
            <person name="Rast P."/>
            <person name="Oberbeckmann S."/>
            <person name="Bunk B."/>
            <person name="Jeske O."/>
            <person name="Meyerdierks A."/>
            <person name="Storesund J.E."/>
            <person name="Kallscheuer N."/>
            <person name="Luecker S."/>
            <person name="Lage O.M."/>
            <person name="Pohl T."/>
            <person name="Merkel B.J."/>
            <person name="Hornburger P."/>
            <person name="Mueller R.-W."/>
            <person name="Bruemmer F."/>
            <person name="Labrenz M."/>
            <person name="Spormann A.M."/>
            <person name="Op den Camp H."/>
            <person name="Overmann J."/>
            <person name="Amann R."/>
            <person name="Jetten M.S.M."/>
            <person name="Mascher T."/>
            <person name="Medema M.H."/>
            <person name="Devos D.P."/>
            <person name="Kaster A.-K."/>
            <person name="Ovreas L."/>
            <person name="Rohde M."/>
            <person name="Galperin M.Y."/>
            <person name="Jogler C."/>
        </authorList>
    </citation>
    <scope>NUCLEOTIDE SEQUENCE [LARGE SCALE GENOMIC DNA]</scope>
    <source>
        <strain evidence="3 4">Pan216</strain>
    </source>
</reference>
<feature type="region of interest" description="Disordered" evidence="1">
    <location>
        <begin position="46"/>
        <end position="78"/>
    </location>
</feature>
<dbReference type="PROSITE" id="PS51257">
    <property type="entry name" value="PROKAR_LIPOPROTEIN"/>
    <property type="match status" value="1"/>
</dbReference>
<protein>
    <submittedName>
        <fullName evidence="3">Uncharacterized protein</fullName>
    </submittedName>
</protein>
<feature type="signal peptide" evidence="2">
    <location>
        <begin position="1"/>
        <end position="19"/>
    </location>
</feature>
<evidence type="ECO:0000256" key="1">
    <source>
        <dbReference type="SAM" id="MobiDB-lite"/>
    </source>
</evidence>
<dbReference type="EMBL" id="CP036279">
    <property type="protein sequence ID" value="QDU64588.1"/>
    <property type="molecule type" value="Genomic_DNA"/>
</dbReference>
<evidence type="ECO:0000256" key="2">
    <source>
        <dbReference type="SAM" id="SignalP"/>
    </source>
</evidence>
<evidence type="ECO:0000313" key="4">
    <source>
        <dbReference type="Proteomes" id="UP000317093"/>
    </source>
</evidence>
<dbReference type="KEGG" id="knv:Pan216_54780"/>
<dbReference type="AlphaFoldDB" id="A0A518BC75"/>
<dbReference type="Proteomes" id="UP000317093">
    <property type="component" value="Chromosome"/>
</dbReference>
<keyword evidence="2" id="KW-0732">Signal</keyword>
<sequence length="78" mass="8400" precursor="true">MKRAVIAVTLLVSLSVGCAQDGETKGPVWGSMTKFFADPFLTKSPAYDGHKSRNSNQADGKGQEPLEWEVPSHGPALR</sequence>
<gene>
    <name evidence="3" type="ORF">Pan216_54780</name>
</gene>
<feature type="chain" id="PRO_5021727804" evidence="2">
    <location>
        <begin position="20"/>
        <end position="78"/>
    </location>
</feature>
<name>A0A518BC75_9BACT</name>